<dbReference type="InterPro" id="IPR055743">
    <property type="entry name" value="DUF7319"/>
</dbReference>
<keyword evidence="2" id="KW-0472">Membrane</keyword>
<accession>A0ABD5R7F8</accession>
<keyword evidence="2" id="KW-1133">Transmembrane helix</keyword>
<dbReference type="Pfam" id="PF24003">
    <property type="entry name" value="DUF7319"/>
    <property type="match status" value="1"/>
</dbReference>
<dbReference type="Proteomes" id="UP001596201">
    <property type="component" value="Unassembled WGS sequence"/>
</dbReference>
<proteinExistence type="predicted"/>
<keyword evidence="5" id="KW-1185">Reference proteome</keyword>
<evidence type="ECO:0000259" key="3">
    <source>
        <dbReference type="Pfam" id="PF24003"/>
    </source>
</evidence>
<feature type="transmembrane region" description="Helical" evidence="2">
    <location>
        <begin position="197"/>
        <end position="216"/>
    </location>
</feature>
<dbReference type="AlphaFoldDB" id="A0ABD5R7F8"/>
<evidence type="ECO:0000256" key="2">
    <source>
        <dbReference type="SAM" id="Phobius"/>
    </source>
</evidence>
<dbReference type="EMBL" id="JBHSKX010000001">
    <property type="protein sequence ID" value="MFC5365837.1"/>
    <property type="molecule type" value="Genomic_DNA"/>
</dbReference>
<sequence>MADAPSTGGSDADETADDTDAERADSTPSSVSDAGDQPPTETAPESSDPDLDALRQEVEDKYDFDNFGPADMAQMSPDEWDAVFDADTWITGTELLDRVEQDLRNRVAGREVFAVLERFVEDGEPRLLAYSDEGYAIVHPDGSIEGRGTVLRDVKPTVALCSMEDYDVPEPPENFALPDPNDVPEGSGQLGNNMLQVVAGAQILAGLGMLAIFFFTDRIPDANGAINLVAPIMAVLFILTGIFLFSVVANARLSDRFRAEEYRNRLRAVGLESGEIPEFVPVGADPETGELRRLTDAERAPELDGE</sequence>
<feature type="transmembrane region" description="Helical" evidence="2">
    <location>
        <begin position="228"/>
        <end position="249"/>
    </location>
</feature>
<evidence type="ECO:0000313" key="5">
    <source>
        <dbReference type="Proteomes" id="UP001596201"/>
    </source>
</evidence>
<organism evidence="4 5">
    <name type="scientific">Salinirubrum litoreum</name>
    <dbReference type="NCBI Taxonomy" id="1126234"/>
    <lineage>
        <taxon>Archaea</taxon>
        <taxon>Methanobacteriati</taxon>
        <taxon>Methanobacteriota</taxon>
        <taxon>Stenosarchaea group</taxon>
        <taxon>Halobacteria</taxon>
        <taxon>Halobacteriales</taxon>
        <taxon>Haloferacaceae</taxon>
        <taxon>Salinirubrum</taxon>
    </lineage>
</organism>
<reference evidence="4 5" key="1">
    <citation type="journal article" date="2019" name="Int. J. Syst. Evol. Microbiol.">
        <title>The Global Catalogue of Microorganisms (GCM) 10K type strain sequencing project: providing services to taxonomists for standard genome sequencing and annotation.</title>
        <authorList>
            <consortium name="The Broad Institute Genomics Platform"/>
            <consortium name="The Broad Institute Genome Sequencing Center for Infectious Disease"/>
            <person name="Wu L."/>
            <person name="Ma J."/>
        </authorList>
    </citation>
    <scope>NUCLEOTIDE SEQUENCE [LARGE SCALE GENOMIC DNA]</scope>
    <source>
        <strain evidence="4 5">CGMCC 1.12237</strain>
    </source>
</reference>
<feature type="domain" description="DUF7319" evidence="3">
    <location>
        <begin position="75"/>
        <end position="282"/>
    </location>
</feature>
<evidence type="ECO:0000313" key="4">
    <source>
        <dbReference type="EMBL" id="MFC5365837.1"/>
    </source>
</evidence>
<keyword evidence="2" id="KW-0812">Transmembrane</keyword>
<feature type="compositionally biased region" description="Acidic residues" evidence="1">
    <location>
        <begin position="11"/>
        <end position="20"/>
    </location>
</feature>
<feature type="region of interest" description="Disordered" evidence="1">
    <location>
        <begin position="1"/>
        <end position="52"/>
    </location>
</feature>
<comment type="caution">
    <text evidence="4">The sequence shown here is derived from an EMBL/GenBank/DDBJ whole genome shotgun (WGS) entry which is preliminary data.</text>
</comment>
<protein>
    <recommendedName>
        <fullName evidence="3">DUF7319 domain-containing protein</fullName>
    </recommendedName>
</protein>
<name>A0ABD5R7F8_9EURY</name>
<gene>
    <name evidence="4" type="ORF">ACFPJ5_02735</name>
</gene>
<feature type="region of interest" description="Disordered" evidence="1">
    <location>
        <begin position="280"/>
        <end position="306"/>
    </location>
</feature>
<dbReference type="RefSeq" id="WP_227228843.1">
    <property type="nucleotide sequence ID" value="NZ_JAJCVJ010000001.1"/>
</dbReference>
<evidence type="ECO:0000256" key="1">
    <source>
        <dbReference type="SAM" id="MobiDB-lite"/>
    </source>
</evidence>
<feature type="compositionally biased region" description="Basic and acidic residues" evidence="1">
    <location>
        <begin position="289"/>
        <end position="306"/>
    </location>
</feature>